<keyword evidence="4 5" id="KW-0720">Serine protease</keyword>
<organism evidence="9 10">
    <name type="scientific">Deinococcus humi</name>
    <dbReference type="NCBI Taxonomy" id="662880"/>
    <lineage>
        <taxon>Bacteria</taxon>
        <taxon>Thermotogati</taxon>
        <taxon>Deinococcota</taxon>
        <taxon>Deinococci</taxon>
        <taxon>Deinococcales</taxon>
        <taxon>Deinococcaceae</taxon>
        <taxon>Deinococcus</taxon>
    </lineage>
</organism>
<comment type="similarity">
    <text evidence="1 5 6">Belongs to the peptidase S8 family.</text>
</comment>
<feature type="domain" description="Peptidase S8/S53" evidence="8">
    <location>
        <begin position="234"/>
        <end position="494"/>
    </location>
</feature>
<feature type="active site" description="Charge relay system" evidence="5">
    <location>
        <position position="289"/>
    </location>
</feature>
<dbReference type="InterPro" id="IPR036852">
    <property type="entry name" value="Peptidase_S8/S53_dom_sf"/>
</dbReference>
<evidence type="ECO:0000256" key="1">
    <source>
        <dbReference type="ARBA" id="ARBA00011073"/>
    </source>
</evidence>
<dbReference type="InterPro" id="IPR015500">
    <property type="entry name" value="Peptidase_S8_subtilisin-rel"/>
</dbReference>
<dbReference type="PROSITE" id="PS51257">
    <property type="entry name" value="PROKAR_LIPOPROTEIN"/>
    <property type="match status" value="1"/>
</dbReference>
<gene>
    <name evidence="9" type="ORF">HNQ08_004921</name>
</gene>
<dbReference type="InterPro" id="IPR050131">
    <property type="entry name" value="Peptidase_S8_subtilisin-like"/>
</dbReference>
<dbReference type="InterPro" id="IPR023828">
    <property type="entry name" value="Peptidase_S8_Ser-AS"/>
</dbReference>
<dbReference type="PRINTS" id="PR00723">
    <property type="entry name" value="SUBTILISIN"/>
</dbReference>
<dbReference type="GO" id="GO:0004252">
    <property type="term" value="F:serine-type endopeptidase activity"/>
    <property type="evidence" value="ECO:0007669"/>
    <property type="project" value="UniProtKB-UniRule"/>
</dbReference>
<dbReference type="Proteomes" id="UP000552709">
    <property type="component" value="Unassembled WGS sequence"/>
</dbReference>
<dbReference type="Pfam" id="PF00082">
    <property type="entry name" value="Peptidase_S8"/>
    <property type="match status" value="1"/>
</dbReference>
<feature type="active site" description="Charge relay system" evidence="5">
    <location>
        <position position="469"/>
    </location>
</feature>
<dbReference type="PANTHER" id="PTHR43806">
    <property type="entry name" value="PEPTIDASE S8"/>
    <property type="match status" value="1"/>
</dbReference>
<dbReference type="Gene3D" id="3.40.50.200">
    <property type="entry name" value="Peptidase S8/S53 domain"/>
    <property type="match status" value="1"/>
</dbReference>
<dbReference type="PANTHER" id="PTHR43806:SF11">
    <property type="entry name" value="CEREVISIN-RELATED"/>
    <property type="match status" value="1"/>
</dbReference>
<dbReference type="PROSITE" id="PS00136">
    <property type="entry name" value="SUBTILASE_ASP"/>
    <property type="match status" value="1"/>
</dbReference>
<keyword evidence="2 5" id="KW-0645">Protease</keyword>
<evidence type="ECO:0000256" key="5">
    <source>
        <dbReference type="PROSITE-ProRule" id="PRU01240"/>
    </source>
</evidence>
<dbReference type="AlphaFoldDB" id="A0A7W8JYZ0"/>
<keyword evidence="10" id="KW-1185">Reference proteome</keyword>
<dbReference type="PROSITE" id="PS51892">
    <property type="entry name" value="SUBTILASE"/>
    <property type="match status" value="1"/>
</dbReference>
<evidence type="ECO:0000313" key="9">
    <source>
        <dbReference type="EMBL" id="MBB5365795.1"/>
    </source>
</evidence>
<proteinExistence type="inferred from homology"/>
<dbReference type="InterPro" id="IPR000209">
    <property type="entry name" value="Peptidase_S8/S53_dom"/>
</dbReference>
<dbReference type="GO" id="GO:0006508">
    <property type="term" value="P:proteolysis"/>
    <property type="evidence" value="ECO:0007669"/>
    <property type="project" value="UniProtKB-KW"/>
</dbReference>
<reference evidence="9 10" key="1">
    <citation type="submission" date="2020-08" db="EMBL/GenBank/DDBJ databases">
        <title>Genomic Encyclopedia of Type Strains, Phase IV (KMG-IV): sequencing the most valuable type-strain genomes for metagenomic binning, comparative biology and taxonomic classification.</title>
        <authorList>
            <person name="Goeker M."/>
        </authorList>
    </citation>
    <scope>NUCLEOTIDE SEQUENCE [LARGE SCALE GENOMIC DNA]</scope>
    <source>
        <strain evidence="9 10">DSM 27939</strain>
    </source>
</reference>
<evidence type="ECO:0000256" key="4">
    <source>
        <dbReference type="ARBA" id="ARBA00022825"/>
    </source>
</evidence>
<evidence type="ECO:0000256" key="6">
    <source>
        <dbReference type="RuleBase" id="RU003355"/>
    </source>
</evidence>
<evidence type="ECO:0000256" key="2">
    <source>
        <dbReference type="ARBA" id="ARBA00022670"/>
    </source>
</evidence>
<protein>
    <submittedName>
        <fullName evidence="9">Subtilisin</fullName>
        <ecNumber evidence="9">3.4.21.62</ecNumber>
    </submittedName>
</protein>
<dbReference type="PROSITE" id="PS00138">
    <property type="entry name" value="SUBTILASE_SER"/>
    <property type="match status" value="1"/>
</dbReference>
<evidence type="ECO:0000259" key="8">
    <source>
        <dbReference type="Pfam" id="PF00082"/>
    </source>
</evidence>
<dbReference type="InterPro" id="IPR023827">
    <property type="entry name" value="Peptidase_S8_Asp-AS"/>
</dbReference>
<comment type="caution">
    <text evidence="9">The sequence shown here is derived from an EMBL/GenBank/DDBJ whole genome shotgun (WGS) entry which is preliminary data.</text>
</comment>
<evidence type="ECO:0000256" key="3">
    <source>
        <dbReference type="ARBA" id="ARBA00022801"/>
    </source>
</evidence>
<keyword evidence="7" id="KW-0732">Signal</keyword>
<dbReference type="RefSeq" id="WP_184137590.1">
    <property type="nucleotide sequence ID" value="NZ_JACHFL010000022.1"/>
</dbReference>
<evidence type="ECO:0000256" key="7">
    <source>
        <dbReference type="SAM" id="SignalP"/>
    </source>
</evidence>
<evidence type="ECO:0000313" key="10">
    <source>
        <dbReference type="Proteomes" id="UP000552709"/>
    </source>
</evidence>
<name>A0A7W8JYZ0_9DEIO</name>
<feature type="signal peptide" evidence="7">
    <location>
        <begin position="1"/>
        <end position="25"/>
    </location>
</feature>
<accession>A0A7W8JYZ0</accession>
<feature type="chain" id="PRO_5030903435" evidence="7">
    <location>
        <begin position="26"/>
        <end position="534"/>
    </location>
</feature>
<feature type="active site" description="Charge relay system" evidence="5">
    <location>
        <position position="243"/>
    </location>
</feature>
<keyword evidence="3 5" id="KW-0378">Hydrolase</keyword>
<dbReference type="EC" id="3.4.21.62" evidence="9"/>
<sequence>MFHLHRLTSKVVLACCLTIGLTACPGPVPPPSPSALTVEQWALTEATPGAAFIAEMSRAPQGTFQAELTDVDGERTPLTVDVQGTALQLRVPVTASGGFQQLRLTGEGQTFEQTVTVLGSRGFVDDTRVLALVQAETARTTFEAALAAQGLALASGGWRELDGDAGPCADRLAVVGTGGAGVGETLARLRALPGVRVADAEGLFKVDPASLWDRGLINVRFYYKRAIGNGDTTGSGVTVAVLDTGIRADDPEFPASEDPADPRRVLPGRNFVNVSAAPNDDFRFSFFGHGNSVAQMIAGLQRGVASGSEVLPVKVCDESGVCRTSHIVQGLCYAMSAAAPGRTVLNLSFGADVPSEIMRRALVAATDADTLIAAAVGNEAAGQSESRTVSKQHFPASYDLPGVLVVGALESVDPPFDVSDGNGGSEDLFADVSGWKRATTSRKAAALDVVAPGVIRFTDDTVQVPNGTSFATPLAAGALAQWREACPTASPTALVIQIKADAVLTNIREADRNATSVGTGLLQLRASATRCPEI</sequence>
<dbReference type="EMBL" id="JACHFL010000022">
    <property type="protein sequence ID" value="MBB5365795.1"/>
    <property type="molecule type" value="Genomic_DNA"/>
</dbReference>
<dbReference type="SUPFAM" id="SSF52743">
    <property type="entry name" value="Subtilisin-like"/>
    <property type="match status" value="1"/>
</dbReference>